<protein>
    <submittedName>
        <fullName evidence="1">Uncharacterized protein</fullName>
    </submittedName>
</protein>
<proteinExistence type="predicted"/>
<name>A0A8X6J0L2_TRICU</name>
<dbReference type="AlphaFoldDB" id="A0A8X6J0L2"/>
<dbReference type="Proteomes" id="UP000887116">
    <property type="component" value="Unassembled WGS sequence"/>
</dbReference>
<evidence type="ECO:0000313" key="2">
    <source>
        <dbReference type="Proteomes" id="UP000887116"/>
    </source>
</evidence>
<keyword evidence="2" id="KW-1185">Reference proteome</keyword>
<organism evidence="1 2">
    <name type="scientific">Trichonephila clavata</name>
    <name type="common">Joro spider</name>
    <name type="synonym">Nephila clavata</name>
    <dbReference type="NCBI Taxonomy" id="2740835"/>
    <lineage>
        <taxon>Eukaryota</taxon>
        <taxon>Metazoa</taxon>
        <taxon>Ecdysozoa</taxon>
        <taxon>Arthropoda</taxon>
        <taxon>Chelicerata</taxon>
        <taxon>Arachnida</taxon>
        <taxon>Araneae</taxon>
        <taxon>Araneomorphae</taxon>
        <taxon>Entelegynae</taxon>
        <taxon>Araneoidea</taxon>
        <taxon>Nephilidae</taxon>
        <taxon>Trichonephila</taxon>
    </lineage>
</organism>
<comment type="caution">
    <text evidence="1">The sequence shown here is derived from an EMBL/GenBank/DDBJ whole genome shotgun (WGS) entry which is preliminary data.</text>
</comment>
<accession>A0A8X6J0L2</accession>
<sequence>MNRNMNDFLMCQSVSDAFQISHEGLTGKVQVNEDDNKYLLTDMPAEVGSMNFDFLNNSANQIRFETPNESCALRVLPDPNNFNNYSGIKHPNNIDSDYNIDEPCTSSGIRHWRENNAQSNTFLPFVSPEINEKKFNTLEVNPYSKTNQLPSGKRQWSETVICRS</sequence>
<dbReference type="OrthoDB" id="10443968at2759"/>
<dbReference type="EMBL" id="BMAO01017318">
    <property type="protein sequence ID" value="GFR14820.1"/>
    <property type="molecule type" value="Genomic_DNA"/>
</dbReference>
<gene>
    <name evidence="1" type="ORF">TNCT_188041</name>
</gene>
<reference evidence="1" key="1">
    <citation type="submission" date="2020-07" db="EMBL/GenBank/DDBJ databases">
        <title>Multicomponent nature underlies the extraordinary mechanical properties of spider dragline silk.</title>
        <authorList>
            <person name="Kono N."/>
            <person name="Nakamura H."/>
            <person name="Mori M."/>
            <person name="Yoshida Y."/>
            <person name="Ohtoshi R."/>
            <person name="Malay A.D."/>
            <person name="Moran D.A.P."/>
            <person name="Tomita M."/>
            <person name="Numata K."/>
            <person name="Arakawa K."/>
        </authorList>
    </citation>
    <scope>NUCLEOTIDE SEQUENCE</scope>
</reference>
<evidence type="ECO:0000313" key="1">
    <source>
        <dbReference type="EMBL" id="GFR14820.1"/>
    </source>
</evidence>